<dbReference type="EMBL" id="CP004373">
    <property type="protein sequence ID" value="AHK71207.1"/>
    <property type="molecule type" value="Genomic_DNA"/>
</dbReference>
<organism evidence="1 2">
    <name type="scientific">Gluconobacter oxydans DSM 3504</name>
    <dbReference type="NCBI Taxonomy" id="1288313"/>
    <lineage>
        <taxon>Bacteria</taxon>
        <taxon>Pseudomonadati</taxon>
        <taxon>Pseudomonadota</taxon>
        <taxon>Alphaproteobacteria</taxon>
        <taxon>Acetobacterales</taxon>
        <taxon>Acetobacteraceae</taxon>
        <taxon>Gluconobacter</taxon>
    </lineage>
</organism>
<dbReference type="KEGG" id="goy:GLS_c13100"/>
<dbReference type="GeneID" id="56905538"/>
<dbReference type="AlphaFoldDB" id="A0A067Z533"/>
<gene>
    <name evidence="1" type="ORF">GLS_c13100</name>
</gene>
<protein>
    <submittedName>
        <fullName evidence="1">Uncharacterized protein</fullName>
    </submittedName>
</protein>
<evidence type="ECO:0000313" key="2">
    <source>
        <dbReference type="Proteomes" id="UP000031656"/>
    </source>
</evidence>
<proteinExistence type="predicted"/>
<dbReference type="HOGENOM" id="CLU_060285_0_0_5"/>
<dbReference type="SUPFAM" id="SSF69279">
    <property type="entry name" value="Phage tail proteins"/>
    <property type="match status" value="1"/>
</dbReference>
<name>A0A067Z533_GLUOY</name>
<reference evidence="1 2" key="1">
    <citation type="journal article" date="2015" name="Appl. Microbiol. Biotechnol.">
        <title>The consequence of an additional NADH dehydrogenase paralog on the growth of Gluconobacter oxydans DSM3504.</title>
        <authorList>
            <person name="Kostner D."/>
            <person name="Luchterhand B."/>
            <person name="Junker A."/>
            <person name="Volland S."/>
            <person name="Daniel R."/>
            <person name="Buchs J."/>
            <person name="Liebl W."/>
            <person name="Ehrenreich A."/>
        </authorList>
    </citation>
    <scope>NUCLEOTIDE SEQUENCE [LARGE SCALE GENOMIC DNA]</scope>
    <source>
        <strain evidence="1">DSM 3504</strain>
    </source>
</reference>
<sequence length="353" mass="39073">MSVRNLEVQVLFDGQVDPVLALLQFEIDANRYEACDVASLRFAVRDQAQQALWFETEQPARKWVILQMRDTQSVLSSWTTLFEGRIDHIEYAAEHAVLEMECRDALAALMDLRIQDAWLNHTQQELLEIMAQAAGLDAAIALPSDQATLMAGQFWQIEHKRGALMGQHRFQTAADLAFTIARDSFCDLYASGTSLVCQPLGSSSDTGVQVTDMRNAVLETSVARDLQLLSGVVVHMASWDSRQRSTTQIYYDGVSFSQGAPSGNASIHTFRVPGRRLDELQRLARGKHARIAAHALSVRIRIPGVPGIAPRNYMTVVTGNGEKTLGIDQVTSRFSVEQGFVQQVVLRDRGGGT</sequence>
<evidence type="ECO:0000313" key="1">
    <source>
        <dbReference type="EMBL" id="AHK71207.1"/>
    </source>
</evidence>
<accession>A0A067Z533</accession>
<dbReference type="RefSeq" id="WP_041111637.1">
    <property type="nucleotide sequence ID" value="NZ_CP004373.1"/>
</dbReference>
<dbReference type="Proteomes" id="UP000031656">
    <property type="component" value="Chromosome"/>
</dbReference>